<reference evidence="2 3" key="1">
    <citation type="submission" date="2013-09" db="EMBL/GenBank/DDBJ databases">
        <title>Corchorus capsularis genome sequencing.</title>
        <authorList>
            <person name="Alam M."/>
            <person name="Haque M.S."/>
            <person name="Islam M.S."/>
            <person name="Emdad E.M."/>
            <person name="Islam M.M."/>
            <person name="Ahmed B."/>
            <person name="Halim A."/>
            <person name="Hossen Q.M.M."/>
            <person name="Hossain M.Z."/>
            <person name="Ahmed R."/>
            <person name="Khan M.M."/>
            <person name="Islam R."/>
            <person name="Rashid M.M."/>
            <person name="Khan S.A."/>
            <person name="Rahman M.S."/>
            <person name="Alam M."/>
        </authorList>
    </citation>
    <scope>NUCLEOTIDE SEQUENCE [LARGE SCALE GENOMIC DNA]</scope>
    <source>
        <strain evidence="3">cv. CVL-1</strain>
        <tissue evidence="2">Whole seedling</tissue>
    </source>
</reference>
<gene>
    <name evidence="2" type="ORF">CCACVL1_00142</name>
</gene>
<proteinExistence type="predicted"/>
<dbReference type="Gramene" id="OMP12074">
    <property type="protein sequence ID" value="OMP12074"/>
    <property type="gene ID" value="CCACVL1_00142"/>
</dbReference>
<feature type="region of interest" description="Disordered" evidence="1">
    <location>
        <begin position="1"/>
        <end position="29"/>
    </location>
</feature>
<organism evidence="2 3">
    <name type="scientific">Corchorus capsularis</name>
    <name type="common">Jute</name>
    <dbReference type="NCBI Taxonomy" id="210143"/>
    <lineage>
        <taxon>Eukaryota</taxon>
        <taxon>Viridiplantae</taxon>
        <taxon>Streptophyta</taxon>
        <taxon>Embryophyta</taxon>
        <taxon>Tracheophyta</taxon>
        <taxon>Spermatophyta</taxon>
        <taxon>Magnoliopsida</taxon>
        <taxon>eudicotyledons</taxon>
        <taxon>Gunneridae</taxon>
        <taxon>Pentapetalae</taxon>
        <taxon>rosids</taxon>
        <taxon>malvids</taxon>
        <taxon>Malvales</taxon>
        <taxon>Malvaceae</taxon>
        <taxon>Grewioideae</taxon>
        <taxon>Apeibeae</taxon>
        <taxon>Corchorus</taxon>
    </lineage>
</organism>
<dbReference type="AlphaFoldDB" id="A0A1R3KY92"/>
<evidence type="ECO:0000313" key="2">
    <source>
        <dbReference type="EMBL" id="OMP12074.1"/>
    </source>
</evidence>
<accession>A0A1R3KY92</accession>
<sequence length="29" mass="3457">PIRGKLERPKKWRRFVGNGDSDDPRHPEI</sequence>
<dbReference type="EMBL" id="AWWV01000470">
    <property type="protein sequence ID" value="OMP12074.1"/>
    <property type="molecule type" value="Genomic_DNA"/>
</dbReference>
<name>A0A1R3KY92_COCAP</name>
<feature type="non-terminal residue" evidence="2">
    <location>
        <position position="1"/>
    </location>
</feature>
<comment type="caution">
    <text evidence="2">The sequence shown here is derived from an EMBL/GenBank/DDBJ whole genome shotgun (WGS) entry which is preliminary data.</text>
</comment>
<protein>
    <submittedName>
        <fullName evidence="2">Uncharacterized protein</fullName>
    </submittedName>
</protein>
<evidence type="ECO:0000313" key="3">
    <source>
        <dbReference type="Proteomes" id="UP000188268"/>
    </source>
</evidence>
<evidence type="ECO:0000256" key="1">
    <source>
        <dbReference type="SAM" id="MobiDB-lite"/>
    </source>
</evidence>
<keyword evidence="3" id="KW-1185">Reference proteome</keyword>
<dbReference type="Proteomes" id="UP000188268">
    <property type="component" value="Unassembled WGS sequence"/>
</dbReference>